<evidence type="ECO:0000313" key="2">
    <source>
        <dbReference type="Proteomes" id="UP000248340"/>
    </source>
</evidence>
<dbReference type="GeneID" id="37141213"/>
<protein>
    <submittedName>
        <fullName evidence="1">Uncharacterized protein</fullName>
    </submittedName>
</protein>
<dbReference type="VEuPathDB" id="FungiDB:BO82DRAFT_389762"/>
<gene>
    <name evidence="1" type="ORF">BO82DRAFT_389762</name>
</gene>
<dbReference type="Proteomes" id="UP000248340">
    <property type="component" value="Unassembled WGS sequence"/>
</dbReference>
<dbReference type="RefSeq" id="XP_025494932.1">
    <property type="nucleotide sequence ID" value="XM_025638471.1"/>
</dbReference>
<accession>A0A319E0Y1</accession>
<keyword evidence="2" id="KW-1185">Reference proteome</keyword>
<name>A0A319E0Y1_9EURO</name>
<evidence type="ECO:0000313" key="1">
    <source>
        <dbReference type="EMBL" id="PYH84732.1"/>
    </source>
</evidence>
<dbReference type="OrthoDB" id="4177029at2759"/>
<dbReference type="AlphaFoldDB" id="A0A319E0Y1"/>
<reference evidence="1 2" key="1">
    <citation type="submission" date="2016-12" db="EMBL/GenBank/DDBJ databases">
        <title>The genomes of Aspergillus section Nigri reveals drivers in fungal speciation.</title>
        <authorList>
            <consortium name="DOE Joint Genome Institute"/>
            <person name="Vesth T.C."/>
            <person name="Nybo J."/>
            <person name="Theobald S."/>
            <person name="Brandl J."/>
            <person name="Frisvad J.C."/>
            <person name="Nielsen K.F."/>
            <person name="Lyhne E.K."/>
            <person name="Kogle M.E."/>
            <person name="Kuo A."/>
            <person name="Riley R."/>
            <person name="Clum A."/>
            <person name="Nolan M."/>
            <person name="Lipzen A."/>
            <person name="Salamov A."/>
            <person name="Henrissat B."/>
            <person name="Wiebenga A."/>
            <person name="De Vries R.P."/>
            <person name="Grigoriev I.V."/>
            <person name="Mortensen U.H."/>
            <person name="Andersen M.R."/>
            <person name="Baker S.E."/>
        </authorList>
    </citation>
    <scope>NUCLEOTIDE SEQUENCE [LARGE SCALE GENOMIC DNA]</scope>
    <source>
        <strain evidence="1 2">CBS 121591</strain>
    </source>
</reference>
<dbReference type="EMBL" id="KZ821682">
    <property type="protein sequence ID" value="PYH84732.1"/>
    <property type="molecule type" value="Genomic_DNA"/>
</dbReference>
<organism evidence="1 2">
    <name type="scientific">Aspergillus uvarum CBS 121591</name>
    <dbReference type="NCBI Taxonomy" id="1448315"/>
    <lineage>
        <taxon>Eukaryota</taxon>
        <taxon>Fungi</taxon>
        <taxon>Dikarya</taxon>
        <taxon>Ascomycota</taxon>
        <taxon>Pezizomycotina</taxon>
        <taxon>Eurotiomycetes</taxon>
        <taxon>Eurotiomycetidae</taxon>
        <taxon>Eurotiales</taxon>
        <taxon>Aspergillaceae</taxon>
        <taxon>Aspergillus</taxon>
        <taxon>Aspergillus subgen. Circumdati</taxon>
    </lineage>
</organism>
<proteinExistence type="predicted"/>
<sequence>MPGFWTCCTCLHGLHQIDIHTECLQCGHQRCPSCPVDNRDADMSLHSCHEMSPYPSTPAHSACAHSLDAPRHRHVPSMMDCRNPIPQPLSVFGDVRRPFLQDLAGQRLPEDRAQTRGNLYFCCQCGDGPKLYQNQPRYLRLRCDVEGYEVPVGPAFLAGREQTDALLPGVGGDWMELGFRVLPSAASVISVGVYCLVLLA</sequence>